<proteinExistence type="predicted"/>
<sequence>MTLECSGKQACQHQSANVANLANRVRVGMRVKMRHRGAGDEGERAALRRLGIRARIEQDSGFWNAGAARAGTRSEWGHNTELMRCVRCRRSPPGTASKGAQGAQVQALGLNSSSVGADSEPRGAKAESNVQFKEMSAERLAAGTHKSSGVLAATRRQGHEIVFDRSRKQAAPAGTNGNYSPHFRREHEQIPRMSKINGKIDDEG</sequence>
<keyword evidence="3" id="KW-1185">Reference proteome</keyword>
<evidence type="ECO:0000313" key="2">
    <source>
        <dbReference type="EMBL" id="KAJ7682993.1"/>
    </source>
</evidence>
<reference evidence="2" key="1">
    <citation type="submission" date="2023-03" db="EMBL/GenBank/DDBJ databases">
        <title>Massive genome expansion in bonnet fungi (Mycena s.s.) driven by repeated elements and novel gene families across ecological guilds.</title>
        <authorList>
            <consortium name="Lawrence Berkeley National Laboratory"/>
            <person name="Harder C.B."/>
            <person name="Miyauchi S."/>
            <person name="Viragh M."/>
            <person name="Kuo A."/>
            <person name="Thoen E."/>
            <person name="Andreopoulos B."/>
            <person name="Lu D."/>
            <person name="Skrede I."/>
            <person name="Drula E."/>
            <person name="Henrissat B."/>
            <person name="Morin E."/>
            <person name="Kohler A."/>
            <person name="Barry K."/>
            <person name="LaButti K."/>
            <person name="Morin E."/>
            <person name="Salamov A."/>
            <person name="Lipzen A."/>
            <person name="Mereny Z."/>
            <person name="Hegedus B."/>
            <person name="Baldrian P."/>
            <person name="Stursova M."/>
            <person name="Weitz H."/>
            <person name="Taylor A."/>
            <person name="Grigoriev I.V."/>
            <person name="Nagy L.G."/>
            <person name="Martin F."/>
            <person name="Kauserud H."/>
        </authorList>
    </citation>
    <scope>NUCLEOTIDE SEQUENCE</scope>
    <source>
        <strain evidence="2">CBHHK067</strain>
    </source>
</reference>
<accession>A0AAD7GA20</accession>
<evidence type="ECO:0000256" key="1">
    <source>
        <dbReference type="SAM" id="MobiDB-lite"/>
    </source>
</evidence>
<dbReference type="AlphaFoldDB" id="A0AAD7GA20"/>
<evidence type="ECO:0000313" key="3">
    <source>
        <dbReference type="Proteomes" id="UP001221757"/>
    </source>
</evidence>
<organism evidence="2 3">
    <name type="scientific">Mycena rosella</name>
    <name type="common">Pink bonnet</name>
    <name type="synonym">Agaricus rosellus</name>
    <dbReference type="NCBI Taxonomy" id="1033263"/>
    <lineage>
        <taxon>Eukaryota</taxon>
        <taxon>Fungi</taxon>
        <taxon>Dikarya</taxon>
        <taxon>Basidiomycota</taxon>
        <taxon>Agaricomycotina</taxon>
        <taxon>Agaricomycetes</taxon>
        <taxon>Agaricomycetidae</taxon>
        <taxon>Agaricales</taxon>
        <taxon>Marasmiineae</taxon>
        <taxon>Mycenaceae</taxon>
        <taxon>Mycena</taxon>
    </lineage>
</organism>
<feature type="region of interest" description="Disordered" evidence="1">
    <location>
        <begin position="164"/>
        <end position="204"/>
    </location>
</feature>
<gene>
    <name evidence="2" type="ORF">B0H17DRAFT_1138037</name>
</gene>
<dbReference type="EMBL" id="JARKIE010000112">
    <property type="protein sequence ID" value="KAJ7682993.1"/>
    <property type="molecule type" value="Genomic_DNA"/>
</dbReference>
<comment type="caution">
    <text evidence="2">The sequence shown here is derived from an EMBL/GenBank/DDBJ whole genome shotgun (WGS) entry which is preliminary data.</text>
</comment>
<protein>
    <submittedName>
        <fullName evidence="2">Uncharacterized protein</fullName>
    </submittedName>
</protein>
<dbReference type="Proteomes" id="UP001221757">
    <property type="component" value="Unassembled WGS sequence"/>
</dbReference>
<name>A0AAD7GA20_MYCRO</name>